<feature type="domain" description="THAP-type" evidence="7">
    <location>
        <begin position="236"/>
        <end position="343"/>
    </location>
</feature>
<feature type="non-terminal residue" evidence="8">
    <location>
        <position position="351"/>
    </location>
</feature>
<gene>
    <name evidence="8" type="ORF">PR048_004235</name>
</gene>
<organism evidence="8 9">
    <name type="scientific">Dryococelus australis</name>
    <dbReference type="NCBI Taxonomy" id="614101"/>
    <lineage>
        <taxon>Eukaryota</taxon>
        <taxon>Metazoa</taxon>
        <taxon>Ecdysozoa</taxon>
        <taxon>Arthropoda</taxon>
        <taxon>Hexapoda</taxon>
        <taxon>Insecta</taxon>
        <taxon>Pterygota</taxon>
        <taxon>Neoptera</taxon>
        <taxon>Polyneoptera</taxon>
        <taxon>Phasmatodea</taxon>
        <taxon>Verophasmatodea</taxon>
        <taxon>Anareolatae</taxon>
        <taxon>Phasmatidae</taxon>
        <taxon>Eurycanthinae</taxon>
        <taxon>Dryococelus</taxon>
    </lineage>
</organism>
<dbReference type="InterPro" id="IPR006612">
    <property type="entry name" value="THAP_Znf"/>
</dbReference>
<dbReference type="PROSITE" id="PS50950">
    <property type="entry name" value="ZF_THAP"/>
    <property type="match status" value="1"/>
</dbReference>
<dbReference type="EMBL" id="JARBHB010000002">
    <property type="protein sequence ID" value="KAJ8891706.1"/>
    <property type="molecule type" value="Genomic_DNA"/>
</dbReference>
<accession>A0ABQ9I4Z4</accession>
<comment type="caution">
    <text evidence="8">The sequence shown here is derived from an EMBL/GenBank/DDBJ whole genome shotgun (WGS) entry which is preliminary data.</text>
</comment>
<evidence type="ECO:0000313" key="9">
    <source>
        <dbReference type="Proteomes" id="UP001159363"/>
    </source>
</evidence>
<proteinExistence type="predicted"/>
<dbReference type="SUPFAM" id="SSF57716">
    <property type="entry name" value="Glucocorticoid receptor-like (DNA-binding domain)"/>
    <property type="match status" value="1"/>
</dbReference>
<evidence type="ECO:0000256" key="2">
    <source>
        <dbReference type="ARBA" id="ARBA00022771"/>
    </source>
</evidence>
<evidence type="ECO:0000259" key="7">
    <source>
        <dbReference type="PROSITE" id="PS50950"/>
    </source>
</evidence>
<keyword evidence="2 5" id="KW-0863">Zinc-finger</keyword>
<keyword evidence="9" id="KW-1185">Reference proteome</keyword>
<keyword evidence="1" id="KW-0479">Metal-binding</keyword>
<dbReference type="Pfam" id="PF05485">
    <property type="entry name" value="THAP"/>
    <property type="match status" value="1"/>
</dbReference>
<dbReference type="Proteomes" id="UP001159363">
    <property type="component" value="Chromosome 2"/>
</dbReference>
<name>A0ABQ9I4Z4_9NEOP</name>
<evidence type="ECO:0000256" key="5">
    <source>
        <dbReference type="PROSITE-ProRule" id="PRU00309"/>
    </source>
</evidence>
<evidence type="ECO:0000256" key="3">
    <source>
        <dbReference type="ARBA" id="ARBA00022833"/>
    </source>
</evidence>
<evidence type="ECO:0000256" key="1">
    <source>
        <dbReference type="ARBA" id="ARBA00022723"/>
    </source>
</evidence>
<keyword evidence="4 5" id="KW-0238">DNA-binding</keyword>
<evidence type="ECO:0000313" key="8">
    <source>
        <dbReference type="EMBL" id="KAJ8891706.1"/>
    </source>
</evidence>
<evidence type="ECO:0000256" key="4">
    <source>
        <dbReference type="ARBA" id="ARBA00023125"/>
    </source>
</evidence>
<keyword evidence="3" id="KW-0862">Zinc</keyword>
<evidence type="ECO:0000256" key="6">
    <source>
        <dbReference type="SAM" id="MobiDB-lite"/>
    </source>
</evidence>
<feature type="region of interest" description="Disordered" evidence="6">
    <location>
        <begin position="81"/>
        <end position="100"/>
    </location>
</feature>
<protein>
    <recommendedName>
        <fullName evidence="7">THAP-type domain-containing protein</fullName>
    </recommendedName>
</protein>
<sequence>MHPLNTEGSNTSVEELQEEIIKIAKNCLVTQGNCYELKHPTTREIVGRFNLTALRAYDKPLTTVRVTRGLAIMEIPCEDTRTSTGLREPSKETELGQTHQRRGVATNLYRVSHQLCDKRREDVPCKISVRKCLSTNAKKPLLKAVNPCEDGEDGREVVGLNVSSTARSLEAAQVAQGRGTGEGMGRNQPWDLLGTCSSILLEGFRARSCDVTAPSHCACRLTAAPGACYFSLLPVVPRSTNAAKCLRVVPTVVAIRPIRVDSVSSKGYISTCFQTAANHRKRFAKWVAFCKRENFSPGESATSCSAHFVLTDYDETQRLKMNSLPEEKLQGPKLKPGAIPTVTAIEKSLGE</sequence>
<reference evidence="8 9" key="1">
    <citation type="submission" date="2023-02" db="EMBL/GenBank/DDBJ databases">
        <title>LHISI_Scaffold_Assembly.</title>
        <authorList>
            <person name="Stuart O.P."/>
            <person name="Cleave R."/>
            <person name="Magrath M.J.L."/>
            <person name="Mikheyev A.S."/>
        </authorList>
    </citation>
    <scope>NUCLEOTIDE SEQUENCE [LARGE SCALE GENOMIC DNA]</scope>
    <source>
        <strain evidence="8">Daus_M_001</strain>
        <tissue evidence="8">Leg muscle</tissue>
    </source>
</reference>